<evidence type="ECO:0000313" key="1">
    <source>
        <dbReference type="EMBL" id="VDZ55968.1"/>
    </source>
</evidence>
<dbReference type="EMBL" id="LR134117">
    <property type="protein sequence ID" value="VDZ55968.1"/>
    <property type="molecule type" value="Genomic_DNA"/>
</dbReference>
<proteinExistence type="predicted"/>
<sequence length="66" mass="7262">MVLYKCLHIHLAADDVTIHVDFTLGGTLCQSLSASRLVTQPDVVSADEEAADFFQIHLFSPDQFLA</sequence>
<gene>
    <name evidence="1" type="ORF">NCTC11214_01929</name>
</gene>
<dbReference type="AlphaFoldDB" id="A0A3S4HJG7"/>
<dbReference type="Proteomes" id="UP000281391">
    <property type="component" value="Chromosome"/>
</dbReference>
<evidence type="ECO:0000313" key="2">
    <source>
        <dbReference type="Proteomes" id="UP000281391"/>
    </source>
</evidence>
<organism evidence="1 2">
    <name type="scientific">Serratia odorifera</name>
    <dbReference type="NCBI Taxonomy" id="618"/>
    <lineage>
        <taxon>Bacteria</taxon>
        <taxon>Pseudomonadati</taxon>
        <taxon>Pseudomonadota</taxon>
        <taxon>Gammaproteobacteria</taxon>
        <taxon>Enterobacterales</taxon>
        <taxon>Yersiniaceae</taxon>
        <taxon>Serratia</taxon>
    </lineage>
</organism>
<protein>
    <submittedName>
        <fullName evidence="1">Uncharacterized protein</fullName>
    </submittedName>
</protein>
<name>A0A3S4HJG7_SEROD</name>
<accession>A0A3S4HJG7</accession>
<reference evidence="1 2" key="1">
    <citation type="submission" date="2018-12" db="EMBL/GenBank/DDBJ databases">
        <authorList>
            <consortium name="Pathogen Informatics"/>
        </authorList>
    </citation>
    <scope>NUCLEOTIDE SEQUENCE [LARGE SCALE GENOMIC DNA]</scope>
    <source>
        <strain evidence="1 2">NCTC11214</strain>
    </source>
</reference>
<dbReference type="KEGG" id="sof:NCTC11214_01929"/>